<gene>
    <name evidence="21" type="ORF">CTI12_AA338620</name>
</gene>
<keyword evidence="14" id="KW-0472">Membrane</keyword>
<comment type="subcellular location">
    <subcellularLocation>
        <location evidence="1">Cell membrane</location>
        <topology evidence="1">Single-pass type I membrane protein</topology>
    </subcellularLocation>
</comment>
<feature type="binding site" evidence="19">
    <location>
        <position position="855"/>
    </location>
    <ligand>
        <name>ATP</name>
        <dbReference type="ChEBI" id="CHEBI:30616"/>
    </ligand>
</feature>
<evidence type="ECO:0000256" key="10">
    <source>
        <dbReference type="ARBA" id="ARBA00022741"/>
    </source>
</evidence>
<dbReference type="OrthoDB" id="9943809at2759"/>
<evidence type="ECO:0000256" key="7">
    <source>
        <dbReference type="ARBA" id="ARBA00022679"/>
    </source>
</evidence>
<dbReference type="InterPro" id="IPR011009">
    <property type="entry name" value="Kinase-like_dom_sf"/>
</dbReference>
<keyword evidence="13" id="KW-1133">Transmembrane helix</keyword>
<dbReference type="FunFam" id="1.10.510.10:FF:000240">
    <property type="entry name" value="Lectin-domain containing receptor kinase A4.3"/>
    <property type="match status" value="1"/>
</dbReference>
<reference evidence="21 22" key="1">
    <citation type="journal article" date="2018" name="Mol. Plant">
        <title>The genome of Artemisia annua provides insight into the evolution of Asteraceae family and artemisinin biosynthesis.</title>
        <authorList>
            <person name="Shen Q."/>
            <person name="Zhang L."/>
            <person name="Liao Z."/>
            <person name="Wang S."/>
            <person name="Yan T."/>
            <person name="Shi P."/>
            <person name="Liu M."/>
            <person name="Fu X."/>
            <person name="Pan Q."/>
            <person name="Wang Y."/>
            <person name="Lv Z."/>
            <person name="Lu X."/>
            <person name="Zhang F."/>
            <person name="Jiang W."/>
            <person name="Ma Y."/>
            <person name="Chen M."/>
            <person name="Hao X."/>
            <person name="Li L."/>
            <person name="Tang Y."/>
            <person name="Lv G."/>
            <person name="Zhou Y."/>
            <person name="Sun X."/>
            <person name="Brodelius P.E."/>
            <person name="Rose J.K.C."/>
            <person name="Tang K."/>
        </authorList>
    </citation>
    <scope>NUCLEOTIDE SEQUENCE [LARGE SCALE GENOMIC DNA]</scope>
    <source>
        <strain evidence="22">cv. Huhao1</strain>
        <tissue evidence="21">Leaf</tissue>
    </source>
</reference>
<evidence type="ECO:0000256" key="12">
    <source>
        <dbReference type="ARBA" id="ARBA00022840"/>
    </source>
</evidence>
<evidence type="ECO:0000256" key="8">
    <source>
        <dbReference type="ARBA" id="ARBA00022692"/>
    </source>
</evidence>
<protein>
    <recommendedName>
        <fullName evidence="4">non-specific serine/threonine protein kinase</fullName>
        <ecNumber evidence="4">2.7.11.1</ecNumber>
    </recommendedName>
</protein>
<dbReference type="PANTHER" id="PTHR27003:SF359">
    <property type="entry name" value="SERINE_THREONINE-PROTEIN KINASE UNC-51-RELATED"/>
    <property type="match status" value="1"/>
</dbReference>
<feature type="domain" description="Protein kinase" evidence="20">
    <location>
        <begin position="194"/>
        <end position="473"/>
    </location>
</feature>
<feature type="domain" description="Protein kinase" evidence="20">
    <location>
        <begin position="824"/>
        <end position="1105"/>
    </location>
</feature>
<dbReference type="Gene3D" id="3.30.200.20">
    <property type="entry name" value="Phosphorylase Kinase, domain 1"/>
    <property type="match status" value="3"/>
</dbReference>
<keyword evidence="5" id="KW-1003">Cell membrane</keyword>
<organism evidence="21 22">
    <name type="scientific">Artemisia annua</name>
    <name type="common">Sweet wormwood</name>
    <dbReference type="NCBI Taxonomy" id="35608"/>
    <lineage>
        <taxon>Eukaryota</taxon>
        <taxon>Viridiplantae</taxon>
        <taxon>Streptophyta</taxon>
        <taxon>Embryophyta</taxon>
        <taxon>Tracheophyta</taxon>
        <taxon>Spermatophyta</taxon>
        <taxon>Magnoliopsida</taxon>
        <taxon>eudicotyledons</taxon>
        <taxon>Gunneridae</taxon>
        <taxon>Pentapetalae</taxon>
        <taxon>asterids</taxon>
        <taxon>campanulids</taxon>
        <taxon>Asterales</taxon>
        <taxon>Asteraceae</taxon>
        <taxon>Asteroideae</taxon>
        <taxon>Anthemideae</taxon>
        <taxon>Artemisiinae</taxon>
        <taxon>Artemisia</taxon>
    </lineage>
</organism>
<dbReference type="InterPro" id="IPR008271">
    <property type="entry name" value="Ser/Thr_kinase_AS"/>
</dbReference>
<evidence type="ECO:0000256" key="6">
    <source>
        <dbReference type="ARBA" id="ARBA00022527"/>
    </source>
</evidence>
<dbReference type="PROSITE" id="PS00108">
    <property type="entry name" value="PROTEIN_KINASE_ST"/>
    <property type="match status" value="1"/>
</dbReference>
<keyword evidence="8" id="KW-0812">Transmembrane</keyword>
<dbReference type="InterPro" id="IPR017441">
    <property type="entry name" value="Protein_kinase_ATP_BS"/>
</dbReference>
<dbReference type="EMBL" id="PKPP01004286">
    <property type="protein sequence ID" value="PWA65116.1"/>
    <property type="molecule type" value="Genomic_DNA"/>
</dbReference>
<evidence type="ECO:0000313" key="22">
    <source>
        <dbReference type="Proteomes" id="UP000245207"/>
    </source>
</evidence>
<evidence type="ECO:0000256" key="18">
    <source>
        <dbReference type="ARBA" id="ARBA00048679"/>
    </source>
</evidence>
<dbReference type="PANTHER" id="PTHR27003">
    <property type="entry name" value="OS07G0166700 PROTEIN"/>
    <property type="match status" value="1"/>
</dbReference>
<evidence type="ECO:0000313" key="21">
    <source>
        <dbReference type="EMBL" id="PWA65116.1"/>
    </source>
</evidence>
<dbReference type="SMART" id="SM00220">
    <property type="entry name" value="S_TKc"/>
    <property type="match status" value="3"/>
</dbReference>
<comment type="similarity">
    <text evidence="2">In the N-terminal section; belongs to the leguminous lectin family.</text>
</comment>
<dbReference type="GO" id="GO:0005524">
    <property type="term" value="F:ATP binding"/>
    <property type="evidence" value="ECO:0007669"/>
    <property type="project" value="UniProtKB-UniRule"/>
</dbReference>
<dbReference type="PROSITE" id="PS00107">
    <property type="entry name" value="PROTEIN_KINASE_ATP"/>
    <property type="match status" value="2"/>
</dbReference>
<dbReference type="PROSITE" id="PS50011">
    <property type="entry name" value="PROTEIN_KINASE_DOM"/>
    <property type="match status" value="3"/>
</dbReference>
<evidence type="ECO:0000256" key="15">
    <source>
        <dbReference type="ARBA" id="ARBA00023170"/>
    </source>
</evidence>
<evidence type="ECO:0000256" key="13">
    <source>
        <dbReference type="ARBA" id="ARBA00022989"/>
    </source>
</evidence>
<dbReference type="InterPro" id="IPR045272">
    <property type="entry name" value="ANXUR1/2-like"/>
</dbReference>
<keyword evidence="12 19" id="KW-0067">ATP-binding</keyword>
<evidence type="ECO:0000256" key="3">
    <source>
        <dbReference type="ARBA" id="ARBA00010217"/>
    </source>
</evidence>
<keyword evidence="7" id="KW-0808">Transferase</keyword>
<dbReference type="GO" id="GO:0004674">
    <property type="term" value="F:protein serine/threonine kinase activity"/>
    <property type="evidence" value="ECO:0007669"/>
    <property type="project" value="UniProtKB-KW"/>
</dbReference>
<dbReference type="InterPro" id="IPR001245">
    <property type="entry name" value="Ser-Thr/Tyr_kinase_cat_dom"/>
</dbReference>
<evidence type="ECO:0000256" key="2">
    <source>
        <dbReference type="ARBA" id="ARBA00008536"/>
    </source>
</evidence>
<dbReference type="Gene3D" id="1.10.510.10">
    <property type="entry name" value="Transferase(Phosphotransferase) domain 1"/>
    <property type="match status" value="4"/>
</dbReference>
<dbReference type="Proteomes" id="UP000245207">
    <property type="component" value="Unassembled WGS sequence"/>
</dbReference>
<evidence type="ECO:0000256" key="1">
    <source>
        <dbReference type="ARBA" id="ARBA00004251"/>
    </source>
</evidence>
<evidence type="ECO:0000256" key="4">
    <source>
        <dbReference type="ARBA" id="ARBA00012513"/>
    </source>
</evidence>
<comment type="catalytic activity">
    <reaction evidence="18">
        <text>L-seryl-[protein] + ATP = O-phospho-L-seryl-[protein] + ADP + H(+)</text>
        <dbReference type="Rhea" id="RHEA:17989"/>
        <dbReference type="Rhea" id="RHEA-COMP:9863"/>
        <dbReference type="Rhea" id="RHEA-COMP:11604"/>
        <dbReference type="ChEBI" id="CHEBI:15378"/>
        <dbReference type="ChEBI" id="CHEBI:29999"/>
        <dbReference type="ChEBI" id="CHEBI:30616"/>
        <dbReference type="ChEBI" id="CHEBI:83421"/>
        <dbReference type="ChEBI" id="CHEBI:456216"/>
        <dbReference type="EC" id="2.7.11.1"/>
    </reaction>
</comment>
<keyword evidence="6" id="KW-0723">Serine/threonine-protein kinase</keyword>
<dbReference type="Pfam" id="PF07714">
    <property type="entry name" value="PK_Tyr_Ser-Thr"/>
    <property type="match status" value="2"/>
</dbReference>
<dbReference type="AlphaFoldDB" id="A0A2U1MV77"/>
<evidence type="ECO:0000256" key="17">
    <source>
        <dbReference type="ARBA" id="ARBA00047899"/>
    </source>
</evidence>
<keyword evidence="11 21" id="KW-0418">Kinase</keyword>
<keyword evidence="10 19" id="KW-0547">Nucleotide-binding</keyword>
<feature type="binding site" evidence="19">
    <location>
        <position position="542"/>
    </location>
    <ligand>
        <name>ATP</name>
        <dbReference type="ChEBI" id="CHEBI:30616"/>
    </ligand>
</feature>
<dbReference type="Pfam" id="PF00069">
    <property type="entry name" value="Pkinase"/>
    <property type="match status" value="2"/>
</dbReference>
<dbReference type="FunFam" id="1.10.510.10:FF:001023">
    <property type="entry name" value="Os07g0541700 protein"/>
    <property type="match status" value="1"/>
</dbReference>
<dbReference type="GO" id="GO:0004714">
    <property type="term" value="F:transmembrane receptor protein tyrosine kinase activity"/>
    <property type="evidence" value="ECO:0007669"/>
    <property type="project" value="InterPro"/>
</dbReference>
<keyword evidence="9" id="KW-0732">Signal</keyword>
<keyword evidence="22" id="KW-1185">Reference proteome</keyword>
<sequence>MSSSKLNLDESLLIPLEEIQLATENFRSEIQIEYPFTYKPPYKVYRGQLSERWQNRTAAIKRLIVASVLGEETFQIMRKVFLKEIEMVSGFHNESIIPFIGYCDDGHEMILVYEYAICGILSHFLADADKRRHITWAQRLQICIGVATGLEYLHTGFKEDGRLLDESLLIPLEEIQLATENFRSEIQIEYPFTYKPPYKVYRGQLSERWQNRTAAIKRLIVASVLGEETFQIMRKVFLKEIEMVSGFHNESIIPFIGYCDDGHEMILVYEYAICGILSHFLADADKRRHITWAQRLQICIGVATGLEYLHTGFKEDGRVIHRDVSSGNIWLNDNMEAIISEFGFSIFVPQNQSQVYGHVVGNFYYIDPVYSEGGITKTEIDVYSLGVVMFELLTGMLVYNERSIGDVEPQMMIQLVRRYYDVGLDNIIDHDIRDQIDRLSLHMFKEIAFRCISLNIKERPTMSVIVKTIKEALDIHTHGAASIINLRSDQHQDPLSSLIPLEEIKRATKNFSTETQIGYGGFGSVHRGQLSERWQSRSAAFKRRYSKFDQGEVEFFNELKLISSFHHDNIIGFIGYCDEENEMIIVTDYSINGSVDQHLKDQNKRRCLTWHQRLKICLGTARGLKYLHSGLGERGRVIHRDAKSGNILLDDKMEAKICDFGLSILISRNQQQVYEAPVGTQFYTDPIYQESGFLKTETDVYTFGVVLFEMLSGVLAFHHKIETKAQPLMNMVRRYYADEPDILVDPLIKDQVDSQSLSAFIEIAHECISFNLKDRPSMNRIIKRMEELLEFQNHRAASLRGHQNQRLEDFLVPMEDIQMAVGNFSLDQLVGKGGFGSVYKGQLSERWQSRTVAIKRLNQSGYQGKNEFRNELELIFRFQHVNIIPFVGYCDQGNEMIIITEYAVNGSLDRHLEDRKKRGGLTWKQRLKICLGAARGLDYLHSGGGKNNKVVHRDVKSGNILLGENLEAKICDFGLSRTGPQNKQSTGIYTHAAGTRYYVDPIYQESGKLRTQSDVYSFGVVMFEMLSGLVAYHQKHIGGKPQYLMNLVRRYSAGGLNKLIDPLIKDQIDTRSFLTFQEIAYECISMNHKQRPTMEMIIDRIEEALDYQENYLSMAALKMID</sequence>
<comment type="caution">
    <text evidence="21">The sequence shown here is derived from an EMBL/GenBank/DDBJ whole genome shotgun (WGS) entry which is preliminary data.</text>
</comment>
<comment type="catalytic activity">
    <reaction evidence="17">
        <text>L-threonyl-[protein] + ATP = O-phospho-L-threonyl-[protein] + ADP + H(+)</text>
        <dbReference type="Rhea" id="RHEA:46608"/>
        <dbReference type="Rhea" id="RHEA-COMP:11060"/>
        <dbReference type="Rhea" id="RHEA-COMP:11605"/>
        <dbReference type="ChEBI" id="CHEBI:15378"/>
        <dbReference type="ChEBI" id="CHEBI:30013"/>
        <dbReference type="ChEBI" id="CHEBI:30616"/>
        <dbReference type="ChEBI" id="CHEBI:61977"/>
        <dbReference type="ChEBI" id="CHEBI:456216"/>
        <dbReference type="EC" id="2.7.11.1"/>
    </reaction>
</comment>
<accession>A0A2U1MV77</accession>
<proteinExistence type="inferred from homology"/>
<evidence type="ECO:0000256" key="19">
    <source>
        <dbReference type="PROSITE-ProRule" id="PRU10141"/>
    </source>
</evidence>
<keyword evidence="16" id="KW-0325">Glycoprotein</keyword>
<evidence type="ECO:0000256" key="9">
    <source>
        <dbReference type="ARBA" id="ARBA00022729"/>
    </source>
</evidence>
<feature type="domain" description="Protein kinase" evidence="20">
    <location>
        <begin position="511"/>
        <end position="789"/>
    </location>
</feature>
<evidence type="ECO:0000256" key="14">
    <source>
        <dbReference type="ARBA" id="ARBA00023136"/>
    </source>
</evidence>
<evidence type="ECO:0000256" key="16">
    <source>
        <dbReference type="ARBA" id="ARBA00023180"/>
    </source>
</evidence>
<dbReference type="SUPFAM" id="SSF56112">
    <property type="entry name" value="Protein kinase-like (PK-like)"/>
    <property type="match status" value="4"/>
</dbReference>
<evidence type="ECO:0000256" key="5">
    <source>
        <dbReference type="ARBA" id="ARBA00022475"/>
    </source>
</evidence>
<dbReference type="InterPro" id="IPR000719">
    <property type="entry name" value="Prot_kinase_dom"/>
</dbReference>
<dbReference type="EC" id="2.7.11.1" evidence="4"/>
<dbReference type="GO" id="GO:0005886">
    <property type="term" value="C:plasma membrane"/>
    <property type="evidence" value="ECO:0007669"/>
    <property type="project" value="UniProtKB-SubCell"/>
</dbReference>
<comment type="similarity">
    <text evidence="3">In the C-terminal section; belongs to the protein kinase superfamily. Ser/Thr protein kinase family.</text>
</comment>
<dbReference type="GO" id="GO:0009506">
    <property type="term" value="C:plasmodesma"/>
    <property type="evidence" value="ECO:0007669"/>
    <property type="project" value="TreeGrafter"/>
</dbReference>
<evidence type="ECO:0000256" key="11">
    <source>
        <dbReference type="ARBA" id="ARBA00022777"/>
    </source>
</evidence>
<evidence type="ECO:0000259" key="20">
    <source>
        <dbReference type="PROSITE" id="PS50011"/>
    </source>
</evidence>
<dbReference type="STRING" id="35608.A0A2U1MV77"/>
<dbReference type="GO" id="GO:0002229">
    <property type="term" value="P:defense response to oomycetes"/>
    <property type="evidence" value="ECO:0007669"/>
    <property type="project" value="UniProtKB-ARBA"/>
</dbReference>
<name>A0A2U1MV77_ARTAN</name>
<keyword evidence="15" id="KW-0675">Receptor</keyword>